<proteinExistence type="inferred from homology"/>
<dbReference type="OrthoDB" id="193499at2759"/>
<dbReference type="GO" id="GO:0003755">
    <property type="term" value="F:peptidyl-prolyl cis-trans isomerase activity"/>
    <property type="evidence" value="ECO:0007669"/>
    <property type="project" value="UniProtKB-UniRule"/>
</dbReference>
<dbReference type="PROSITE" id="PS50072">
    <property type="entry name" value="CSA_PPIASE_2"/>
    <property type="match status" value="1"/>
</dbReference>
<evidence type="ECO:0000256" key="2">
    <source>
        <dbReference type="ARBA" id="ARBA00023110"/>
    </source>
</evidence>
<dbReference type="FunFam" id="2.40.100.10:FF:000025">
    <property type="entry name" value="Peptidyl-prolyl cis-trans isomerase CYP19-2"/>
    <property type="match status" value="1"/>
</dbReference>
<keyword evidence="3 4" id="KW-0413">Isomerase</keyword>
<gene>
    <name evidence="7" type="ORF">VHUM_00114</name>
</gene>
<feature type="domain" description="PPIase cyclophilin-type" evidence="6">
    <location>
        <begin position="34"/>
        <end position="191"/>
    </location>
</feature>
<dbReference type="PRINTS" id="PR00153">
    <property type="entry name" value="CSAPPISMRASE"/>
</dbReference>
<comment type="catalytic activity">
    <reaction evidence="1 4">
        <text>[protein]-peptidylproline (omega=180) = [protein]-peptidylproline (omega=0)</text>
        <dbReference type="Rhea" id="RHEA:16237"/>
        <dbReference type="Rhea" id="RHEA-COMP:10747"/>
        <dbReference type="Rhea" id="RHEA-COMP:10748"/>
        <dbReference type="ChEBI" id="CHEBI:83833"/>
        <dbReference type="ChEBI" id="CHEBI:83834"/>
        <dbReference type="EC" id="5.2.1.8"/>
    </reaction>
</comment>
<organism evidence="7 8">
    <name type="scientific">Vanrija humicola</name>
    <name type="common">Yeast</name>
    <name type="synonym">Cryptococcus humicola</name>
    <dbReference type="NCBI Taxonomy" id="5417"/>
    <lineage>
        <taxon>Eukaryota</taxon>
        <taxon>Fungi</taxon>
        <taxon>Dikarya</taxon>
        <taxon>Basidiomycota</taxon>
        <taxon>Agaricomycotina</taxon>
        <taxon>Tremellomycetes</taxon>
        <taxon>Trichosporonales</taxon>
        <taxon>Trichosporonaceae</taxon>
        <taxon>Vanrija</taxon>
    </lineage>
</organism>
<name>A0A7D8VB67_VANHU</name>
<feature type="region of interest" description="Disordered" evidence="5">
    <location>
        <begin position="200"/>
        <end position="239"/>
    </location>
</feature>
<dbReference type="PANTHER" id="PTHR11071">
    <property type="entry name" value="PEPTIDYL-PROLYL CIS-TRANS ISOMERASE"/>
    <property type="match status" value="1"/>
</dbReference>
<dbReference type="Pfam" id="PF00160">
    <property type="entry name" value="Pro_isomerase"/>
    <property type="match status" value="1"/>
</dbReference>
<dbReference type="InterPro" id="IPR020892">
    <property type="entry name" value="Cyclophilin-type_PPIase_CS"/>
</dbReference>
<evidence type="ECO:0000313" key="7">
    <source>
        <dbReference type="EMBL" id="TXT15611.1"/>
    </source>
</evidence>
<dbReference type="AlphaFoldDB" id="A0A7D8VB67"/>
<evidence type="ECO:0000259" key="6">
    <source>
        <dbReference type="PROSITE" id="PS50072"/>
    </source>
</evidence>
<sequence length="239" mass="25470">MFDKIKHKLHNAFIPPDENAPFNAPPGVVRPRVFLDIAIGEHECGRIEIELFSDITPEWLAQGVTIDGAPCSYTGATFHRVIPGFMIQGGDFVHHNGRGCMSIYNGGGSFPDENFKLKHSKAGLLSMANSGPNTNGCQFFITTAAADFLDGKHVVFGRVVDGMKIVRAIENTPVTVGDRPIKPCVIIGSGEAPLVHTAAADHTASHTRHTTGHTADRTGLVESPAPAHIVQPPPAVVAS</sequence>
<evidence type="ECO:0000256" key="3">
    <source>
        <dbReference type="ARBA" id="ARBA00023235"/>
    </source>
</evidence>
<evidence type="ECO:0000256" key="5">
    <source>
        <dbReference type="SAM" id="MobiDB-lite"/>
    </source>
</evidence>
<dbReference type="InterPro" id="IPR029000">
    <property type="entry name" value="Cyclophilin-like_dom_sf"/>
</dbReference>
<dbReference type="PROSITE" id="PS00170">
    <property type="entry name" value="CSA_PPIASE_1"/>
    <property type="match status" value="1"/>
</dbReference>
<dbReference type="PANTHER" id="PTHR11071:SF561">
    <property type="entry name" value="PEPTIDYL-PROLYL CIS-TRANS ISOMERASE D-RELATED"/>
    <property type="match status" value="1"/>
</dbReference>
<dbReference type="GO" id="GO:0006457">
    <property type="term" value="P:protein folding"/>
    <property type="evidence" value="ECO:0007669"/>
    <property type="project" value="InterPro"/>
</dbReference>
<dbReference type="Gene3D" id="2.40.100.10">
    <property type="entry name" value="Cyclophilin-like"/>
    <property type="match status" value="1"/>
</dbReference>
<comment type="caution">
    <text evidence="7">The sequence shown here is derived from an EMBL/GenBank/DDBJ whole genome shotgun (WGS) entry which is preliminary data.</text>
</comment>
<evidence type="ECO:0000313" key="8">
    <source>
        <dbReference type="Proteomes" id="UP000473826"/>
    </source>
</evidence>
<protein>
    <recommendedName>
        <fullName evidence="4">Peptidyl-prolyl cis-trans isomerase</fullName>
        <shortName evidence="4">PPIase</shortName>
        <ecNumber evidence="4">5.2.1.8</ecNumber>
    </recommendedName>
</protein>
<dbReference type="GO" id="GO:0005737">
    <property type="term" value="C:cytoplasm"/>
    <property type="evidence" value="ECO:0007669"/>
    <property type="project" value="TreeGrafter"/>
</dbReference>
<accession>A0A7D8VB67</accession>
<keyword evidence="8" id="KW-1185">Reference proteome</keyword>
<evidence type="ECO:0000256" key="4">
    <source>
        <dbReference type="RuleBase" id="RU363019"/>
    </source>
</evidence>
<dbReference type="Proteomes" id="UP000473826">
    <property type="component" value="Unassembled WGS sequence"/>
</dbReference>
<dbReference type="SUPFAM" id="SSF50891">
    <property type="entry name" value="Cyclophilin-like"/>
    <property type="match status" value="1"/>
</dbReference>
<keyword evidence="2 4" id="KW-0697">Rotamase</keyword>
<evidence type="ECO:0000256" key="1">
    <source>
        <dbReference type="ARBA" id="ARBA00000971"/>
    </source>
</evidence>
<comment type="function">
    <text evidence="4">PPIases accelerate the folding of proteins. It catalyzes the cis-trans isomerization of proline imidic peptide bonds in oligopeptides.</text>
</comment>
<reference evidence="7 8" key="1">
    <citation type="journal article" date="2019" name="PLoS Genet.">
        <title>Convergent evolution of linked mating-type loci in basidiomycete fungi.</title>
        <authorList>
            <person name="Sun S."/>
            <person name="Coelho M.A."/>
            <person name="Heitman J."/>
            <person name="Nowrousian M."/>
        </authorList>
    </citation>
    <scope>NUCLEOTIDE SEQUENCE [LARGE SCALE GENOMIC DNA]</scope>
    <source>
        <strain evidence="7 8">CBS 4282</strain>
    </source>
</reference>
<comment type="similarity">
    <text evidence="4">Belongs to the cyclophilin-type PPIase family.</text>
</comment>
<dbReference type="GO" id="GO:0016018">
    <property type="term" value="F:cyclosporin A binding"/>
    <property type="evidence" value="ECO:0007669"/>
    <property type="project" value="TreeGrafter"/>
</dbReference>
<dbReference type="EC" id="5.2.1.8" evidence="4"/>
<dbReference type="EMBL" id="QKWK01000001">
    <property type="protein sequence ID" value="TXT15611.1"/>
    <property type="molecule type" value="Genomic_DNA"/>
</dbReference>
<dbReference type="InterPro" id="IPR002130">
    <property type="entry name" value="Cyclophilin-type_PPIase_dom"/>
</dbReference>